<dbReference type="EMBL" id="JAWDGP010000241">
    <property type="protein sequence ID" value="KAK3802343.1"/>
    <property type="molecule type" value="Genomic_DNA"/>
</dbReference>
<evidence type="ECO:0000313" key="3">
    <source>
        <dbReference type="Proteomes" id="UP001283361"/>
    </source>
</evidence>
<proteinExistence type="predicted"/>
<keyword evidence="3" id="KW-1185">Reference proteome</keyword>
<accession>A0AAE1B9U7</accession>
<name>A0AAE1B9U7_9GAST</name>
<feature type="region of interest" description="Disordered" evidence="1">
    <location>
        <begin position="21"/>
        <end position="42"/>
    </location>
</feature>
<evidence type="ECO:0000313" key="2">
    <source>
        <dbReference type="EMBL" id="KAK3802343.1"/>
    </source>
</evidence>
<dbReference type="AlphaFoldDB" id="A0AAE1B9U7"/>
<sequence length="77" mass="8269">MVPRPPHELCEGDTFHVLPSAQPKTMASRRLPSSERENMDLSGVIAPSTTTISTVAVQAGRSKVVLAVLRVGILNVF</sequence>
<protein>
    <submittedName>
        <fullName evidence="2">Uncharacterized protein</fullName>
    </submittedName>
</protein>
<reference evidence="2" key="1">
    <citation type="journal article" date="2023" name="G3 (Bethesda)">
        <title>A reference genome for the long-term kleptoplast-retaining sea slug Elysia crispata morphotype clarki.</title>
        <authorList>
            <person name="Eastman K.E."/>
            <person name="Pendleton A.L."/>
            <person name="Shaikh M.A."/>
            <person name="Suttiyut T."/>
            <person name="Ogas R."/>
            <person name="Tomko P."/>
            <person name="Gavelis G."/>
            <person name="Widhalm J.R."/>
            <person name="Wisecaver J.H."/>
        </authorList>
    </citation>
    <scope>NUCLEOTIDE SEQUENCE</scope>
    <source>
        <strain evidence="2">ECLA1</strain>
    </source>
</reference>
<gene>
    <name evidence="2" type="ORF">RRG08_034491</name>
</gene>
<dbReference type="Proteomes" id="UP001283361">
    <property type="component" value="Unassembled WGS sequence"/>
</dbReference>
<comment type="caution">
    <text evidence="2">The sequence shown here is derived from an EMBL/GenBank/DDBJ whole genome shotgun (WGS) entry which is preliminary data.</text>
</comment>
<organism evidence="2 3">
    <name type="scientific">Elysia crispata</name>
    <name type="common">lettuce slug</name>
    <dbReference type="NCBI Taxonomy" id="231223"/>
    <lineage>
        <taxon>Eukaryota</taxon>
        <taxon>Metazoa</taxon>
        <taxon>Spiralia</taxon>
        <taxon>Lophotrochozoa</taxon>
        <taxon>Mollusca</taxon>
        <taxon>Gastropoda</taxon>
        <taxon>Heterobranchia</taxon>
        <taxon>Euthyneura</taxon>
        <taxon>Panpulmonata</taxon>
        <taxon>Sacoglossa</taxon>
        <taxon>Placobranchoidea</taxon>
        <taxon>Plakobranchidae</taxon>
        <taxon>Elysia</taxon>
    </lineage>
</organism>
<evidence type="ECO:0000256" key="1">
    <source>
        <dbReference type="SAM" id="MobiDB-lite"/>
    </source>
</evidence>